<dbReference type="GO" id="GO:0045490">
    <property type="term" value="P:pectin catabolic process"/>
    <property type="evidence" value="ECO:0000318"/>
    <property type="project" value="GO_Central"/>
</dbReference>
<feature type="active site" evidence="7">
    <location>
        <position position="163"/>
    </location>
</feature>
<gene>
    <name evidence="10" type="ORF">LSAT_V11C400221950</name>
</gene>
<dbReference type="Pfam" id="PF01095">
    <property type="entry name" value="Pectinesterase"/>
    <property type="match status" value="1"/>
</dbReference>
<reference evidence="10 11" key="1">
    <citation type="journal article" date="2017" name="Nat. Commun.">
        <title>Genome assembly with in vitro proximity ligation data and whole-genome triplication in lettuce.</title>
        <authorList>
            <person name="Reyes-Chin-Wo S."/>
            <person name="Wang Z."/>
            <person name="Yang X."/>
            <person name="Kozik A."/>
            <person name="Arikit S."/>
            <person name="Song C."/>
            <person name="Xia L."/>
            <person name="Froenicke L."/>
            <person name="Lavelle D.O."/>
            <person name="Truco M.J."/>
            <person name="Xia R."/>
            <person name="Zhu S."/>
            <person name="Xu C."/>
            <person name="Xu H."/>
            <person name="Xu X."/>
            <person name="Cox K."/>
            <person name="Korf I."/>
            <person name="Meyers B.C."/>
            <person name="Michelmore R.W."/>
        </authorList>
    </citation>
    <scope>NUCLEOTIDE SEQUENCE [LARGE SCALE GENOMIC DNA]</scope>
    <source>
        <strain evidence="11">cv. Salinas</strain>
        <tissue evidence="10">Seedlings</tissue>
    </source>
</reference>
<sequence>MAKVIKVAKDGTGNFWNLQDAIDSIPLENKARTYITLSPGTYLQPIHIPKRKNLITITGVNPELTIITWYNCATKIEHHKPASLIGTGTFGCGSAIIEGDDFIAENVTFENNAREGSHQAVAVRVSADRCAFYNCRFLGFQDTLYLHMGKHYFKDCYIEGSVDFIFGNSTTLFEHCQIHCKAAGYVTAHSRTSSQETTGFVFLRCVITGTGGMHCSYLGRPWRPFSRVLFAFTYIDSCIKNEGWHNWGNHENEKTACFYEYKCMGPGSWADKRVWWGKQLSDREVEPFLNHTFIDPDRHKPWLWTKFGHRVPYSA</sequence>
<dbReference type="SUPFAM" id="SSF51126">
    <property type="entry name" value="Pectin lyase-like"/>
    <property type="match status" value="1"/>
</dbReference>
<keyword evidence="4 8" id="KW-0378">Hydrolase</keyword>
<dbReference type="PANTHER" id="PTHR31321:SF12">
    <property type="entry name" value="PECTINESTERASE 31"/>
    <property type="match status" value="1"/>
</dbReference>
<name>A0A9R1VRX0_LACSA</name>
<evidence type="ECO:0000256" key="1">
    <source>
        <dbReference type="ARBA" id="ARBA00005184"/>
    </source>
</evidence>
<evidence type="ECO:0000256" key="8">
    <source>
        <dbReference type="RuleBase" id="RU000589"/>
    </source>
</evidence>
<dbReference type="InterPro" id="IPR033131">
    <property type="entry name" value="Pectinesterase_Asp_AS"/>
</dbReference>
<evidence type="ECO:0000313" key="11">
    <source>
        <dbReference type="Proteomes" id="UP000235145"/>
    </source>
</evidence>
<evidence type="ECO:0000259" key="9">
    <source>
        <dbReference type="Pfam" id="PF01095"/>
    </source>
</evidence>
<comment type="pathway">
    <text evidence="1 8">Glycan metabolism; pectin degradation; 2-dehydro-3-deoxy-D-gluconate from pectin: step 1/5.</text>
</comment>
<keyword evidence="11" id="KW-1185">Reference proteome</keyword>
<evidence type="ECO:0000256" key="7">
    <source>
        <dbReference type="PROSITE-ProRule" id="PRU10040"/>
    </source>
</evidence>
<dbReference type="Proteomes" id="UP000235145">
    <property type="component" value="Unassembled WGS sequence"/>
</dbReference>
<dbReference type="InterPro" id="IPR012334">
    <property type="entry name" value="Pectin_lyas_fold"/>
</dbReference>
<dbReference type="AlphaFoldDB" id="A0A9R1VRX0"/>
<organism evidence="10 11">
    <name type="scientific">Lactuca sativa</name>
    <name type="common">Garden lettuce</name>
    <dbReference type="NCBI Taxonomy" id="4236"/>
    <lineage>
        <taxon>Eukaryota</taxon>
        <taxon>Viridiplantae</taxon>
        <taxon>Streptophyta</taxon>
        <taxon>Embryophyta</taxon>
        <taxon>Tracheophyta</taxon>
        <taxon>Spermatophyta</taxon>
        <taxon>Magnoliopsida</taxon>
        <taxon>eudicotyledons</taxon>
        <taxon>Gunneridae</taxon>
        <taxon>Pentapetalae</taxon>
        <taxon>asterids</taxon>
        <taxon>campanulids</taxon>
        <taxon>Asterales</taxon>
        <taxon>Asteraceae</taxon>
        <taxon>Cichorioideae</taxon>
        <taxon>Cichorieae</taxon>
        <taxon>Lactucinae</taxon>
        <taxon>Lactuca</taxon>
    </lineage>
</organism>
<accession>A0A9R1VRX0</accession>
<keyword evidence="5 8" id="KW-0063">Aspartyl esterase</keyword>
<dbReference type="Gramene" id="rna-gnl|WGS:NBSK|LSAT_4X169720_mrna">
    <property type="protein sequence ID" value="cds-PLY96442.1"/>
    <property type="gene ID" value="gene-LSAT_4X169720"/>
</dbReference>
<dbReference type="InterPro" id="IPR000070">
    <property type="entry name" value="Pectinesterase_cat"/>
</dbReference>
<evidence type="ECO:0000256" key="3">
    <source>
        <dbReference type="ARBA" id="ARBA00013229"/>
    </source>
</evidence>
<evidence type="ECO:0000256" key="2">
    <source>
        <dbReference type="ARBA" id="ARBA00008891"/>
    </source>
</evidence>
<comment type="caution">
    <text evidence="10">The sequence shown here is derived from an EMBL/GenBank/DDBJ whole genome shotgun (WGS) entry which is preliminary data.</text>
</comment>
<evidence type="ECO:0000256" key="5">
    <source>
        <dbReference type="ARBA" id="ARBA00023085"/>
    </source>
</evidence>
<dbReference type="OrthoDB" id="2019149at2759"/>
<dbReference type="GO" id="GO:0042545">
    <property type="term" value="P:cell wall modification"/>
    <property type="evidence" value="ECO:0007669"/>
    <property type="project" value="UniProtKB-UniRule"/>
</dbReference>
<comment type="similarity">
    <text evidence="2">Belongs to the pectinesterase family.</text>
</comment>
<dbReference type="EC" id="3.1.1.11" evidence="3 8"/>
<feature type="domain" description="Pectinesterase catalytic" evidence="9">
    <location>
        <begin position="5"/>
        <end position="295"/>
    </location>
</feature>
<comment type="catalytic activity">
    <reaction evidence="6 8">
        <text>[(1-&gt;4)-alpha-D-galacturonosyl methyl ester](n) + n H2O = [(1-&gt;4)-alpha-D-galacturonosyl](n) + n methanol + n H(+)</text>
        <dbReference type="Rhea" id="RHEA:22380"/>
        <dbReference type="Rhea" id="RHEA-COMP:14570"/>
        <dbReference type="Rhea" id="RHEA-COMP:14573"/>
        <dbReference type="ChEBI" id="CHEBI:15377"/>
        <dbReference type="ChEBI" id="CHEBI:15378"/>
        <dbReference type="ChEBI" id="CHEBI:17790"/>
        <dbReference type="ChEBI" id="CHEBI:140522"/>
        <dbReference type="ChEBI" id="CHEBI:140523"/>
        <dbReference type="EC" id="3.1.1.11"/>
    </reaction>
</comment>
<proteinExistence type="inferred from homology"/>
<dbReference type="Gene3D" id="2.160.20.10">
    <property type="entry name" value="Single-stranded right-handed beta-helix, Pectin lyase-like"/>
    <property type="match status" value="1"/>
</dbReference>
<evidence type="ECO:0000256" key="6">
    <source>
        <dbReference type="ARBA" id="ARBA00047928"/>
    </source>
</evidence>
<dbReference type="EMBL" id="NBSK02000004">
    <property type="protein sequence ID" value="KAJ0209588.1"/>
    <property type="molecule type" value="Genomic_DNA"/>
</dbReference>
<protein>
    <recommendedName>
        <fullName evidence="3 8">Pectinesterase</fullName>
        <ecNumber evidence="3 8">3.1.1.11</ecNumber>
    </recommendedName>
</protein>
<dbReference type="PANTHER" id="PTHR31321">
    <property type="entry name" value="ACYL-COA THIOESTER HYDROLASE YBHC-RELATED"/>
    <property type="match status" value="1"/>
</dbReference>
<dbReference type="GO" id="GO:0030599">
    <property type="term" value="F:pectinesterase activity"/>
    <property type="evidence" value="ECO:0000318"/>
    <property type="project" value="GO_Central"/>
</dbReference>
<dbReference type="InterPro" id="IPR011050">
    <property type="entry name" value="Pectin_lyase_fold/virulence"/>
</dbReference>
<evidence type="ECO:0000313" key="10">
    <source>
        <dbReference type="EMBL" id="KAJ0209588.1"/>
    </source>
</evidence>
<evidence type="ECO:0000256" key="4">
    <source>
        <dbReference type="ARBA" id="ARBA00022801"/>
    </source>
</evidence>
<dbReference type="PROSITE" id="PS00503">
    <property type="entry name" value="PECTINESTERASE_2"/>
    <property type="match status" value="1"/>
</dbReference>